<reference evidence="2" key="1">
    <citation type="submission" date="2019-01" db="EMBL/GenBank/DDBJ databases">
        <title>Draft genomes of a novel of Sporanaerobacter strains.</title>
        <authorList>
            <person name="Ma S."/>
        </authorList>
    </citation>
    <scope>NUCLEOTIDE SEQUENCE [LARGE SCALE GENOMIC DNA]</scope>
    <source>
        <strain evidence="2">NJN-17</strain>
    </source>
</reference>
<proteinExistence type="predicted"/>
<dbReference type="OrthoDB" id="3035561at2"/>
<sequence length="61" mass="6805">MSIKNLIKTLLDIEVSTEDMIALHENPHKYTNSEDDAEKLKDLFLLMDLASSQAVGKDASL</sequence>
<keyword evidence="2" id="KW-1185">Reference proteome</keyword>
<accession>A0A410QAR3</accession>
<gene>
    <name evidence="1" type="ORF">EQM13_04910</name>
</gene>
<organism evidence="1 2">
    <name type="scientific">Acidilutibacter cellobiosedens</name>
    <dbReference type="NCBI Taxonomy" id="2507161"/>
    <lineage>
        <taxon>Bacteria</taxon>
        <taxon>Bacillati</taxon>
        <taxon>Bacillota</taxon>
        <taxon>Tissierellia</taxon>
        <taxon>Tissierellales</taxon>
        <taxon>Acidilutibacteraceae</taxon>
        <taxon>Acidilutibacter</taxon>
    </lineage>
</organism>
<evidence type="ECO:0000313" key="2">
    <source>
        <dbReference type="Proteomes" id="UP000287969"/>
    </source>
</evidence>
<dbReference type="KEGG" id="spoa:EQM13_04910"/>
<dbReference type="EMBL" id="CP035282">
    <property type="protein sequence ID" value="QAT60968.1"/>
    <property type="molecule type" value="Genomic_DNA"/>
</dbReference>
<evidence type="ECO:0000313" key="1">
    <source>
        <dbReference type="EMBL" id="QAT60968.1"/>
    </source>
</evidence>
<name>A0A410QAR3_9FIRM</name>
<protein>
    <submittedName>
        <fullName evidence="1">Uncharacterized protein</fullName>
    </submittedName>
</protein>
<dbReference type="AlphaFoldDB" id="A0A410QAR3"/>
<dbReference type="RefSeq" id="WP_128752101.1">
    <property type="nucleotide sequence ID" value="NZ_CP035282.1"/>
</dbReference>
<dbReference type="Proteomes" id="UP000287969">
    <property type="component" value="Chromosome"/>
</dbReference>